<reference evidence="1" key="1">
    <citation type="submission" date="2018-05" db="EMBL/GenBank/DDBJ databases">
        <authorList>
            <person name="Lanie J.A."/>
            <person name="Ng W.-L."/>
            <person name="Kazmierczak K.M."/>
            <person name="Andrzejewski T.M."/>
            <person name="Davidsen T.M."/>
            <person name="Wayne K.J."/>
            <person name="Tettelin H."/>
            <person name="Glass J.I."/>
            <person name="Rusch D."/>
            <person name="Podicherti R."/>
            <person name="Tsui H.-C.T."/>
            <person name="Winkler M.E."/>
        </authorList>
    </citation>
    <scope>NUCLEOTIDE SEQUENCE</scope>
</reference>
<protein>
    <submittedName>
        <fullName evidence="1">Uncharacterized protein</fullName>
    </submittedName>
</protein>
<dbReference type="AlphaFoldDB" id="A0A382T8N2"/>
<name>A0A382T8N2_9ZZZZ</name>
<sequence length="22" mass="2551">MTSEGISKIEEQTINRIRGKLF</sequence>
<accession>A0A382T8N2</accession>
<gene>
    <name evidence="1" type="ORF">METZ01_LOCUS370711</name>
</gene>
<feature type="non-terminal residue" evidence="1">
    <location>
        <position position="22"/>
    </location>
</feature>
<dbReference type="EMBL" id="UINC01134359">
    <property type="protein sequence ID" value="SVD17857.1"/>
    <property type="molecule type" value="Genomic_DNA"/>
</dbReference>
<proteinExistence type="predicted"/>
<organism evidence="1">
    <name type="scientific">marine metagenome</name>
    <dbReference type="NCBI Taxonomy" id="408172"/>
    <lineage>
        <taxon>unclassified sequences</taxon>
        <taxon>metagenomes</taxon>
        <taxon>ecological metagenomes</taxon>
    </lineage>
</organism>
<evidence type="ECO:0000313" key="1">
    <source>
        <dbReference type="EMBL" id="SVD17857.1"/>
    </source>
</evidence>